<evidence type="ECO:0000313" key="2">
    <source>
        <dbReference type="EMBL" id="EFH80715.1"/>
    </source>
</evidence>
<proteinExistence type="predicted"/>
<accession>D6U6V4</accession>
<dbReference type="Proteomes" id="UP000004508">
    <property type="component" value="Unassembled WGS sequence"/>
</dbReference>
<evidence type="ECO:0000313" key="3">
    <source>
        <dbReference type="Proteomes" id="UP000004508"/>
    </source>
</evidence>
<keyword evidence="3" id="KW-1185">Reference proteome</keyword>
<dbReference type="InParanoid" id="D6U6V4"/>
<dbReference type="RefSeq" id="WP_007923465.1">
    <property type="nucleotide sequence ID" value="NZ_ADVG01000005.1"/>
</dbReference>
<sequence>MFEEKTQQQTTSGGKFGGRSGTFRRMSFQLSKQHAEHFVFPCPRCGTELPVDDATCRACGFHPHPSRPLPELSPASASPHPVDTLVPAKPTAPSLDLHSTPEAQTLASLLEQLAPVRSNTPPPSGVQWHTPTSAYHEELPPSSINPHSPLSPLPEPNSYVFGTSREAGSNVTTSAPAHLQAYDMLPFQPIDTAFTNNSLDQGTGSAPLPSAPPEKGARLISHQQAPMAFLLDTGESSDLLFSQPAMPDAVTKQAAESMLNALSFPDNIQASVYTQGMAFPQLPETPQPLIQASHIPETYPPAPASMDLSIADLPTAIIAVPDLAQQPSFSLKAASEATEKWRRSWLERQRAEAAPALDVPRGQADVPSPLSLRESIMRLRAARRSQRHPPVQ</sequence>
<dbReference type="EMBL" id="ADVG01000005">
    <property type="protein sequence ID" value="EFH80715.1"/>
    <property type="molecule type" value="Genomic_DNA"/>
</dbReference>
<dbReference type="OrthoDB" id="10021229at2"/>
<reference evidence="2 3" key="1">
    <citation type="journal article" date="2011" name="Stand. Genomic Sci.">
        <title>Non-contiguous finished genome sequence and contextual data of the filamentous soil bacterium Ktedonobacter racemifer type strain (SOSP1-21).</title>
        <authorList>
            <person name="Chang Y.J."/>
            <person name="Land M."/>
            <person name="Hauser L."/>
            <person name="Chertkov O."/>
            <person name="Del Rio T.G."/>
            <person name="Nolan M."/>
            <person name="Copeland A."/>
            <person name="Tice H."/>
            <person name="Cheng J.F."/>
            <person name="Lucas S."/>
            <person name="Han C."/>
            <person name="Goodwin L."/>
            <person name="Pitluck S."/>
            <person name="Ivanova N."/>
            <person name="Ovchinikova G."/>
            <person name="Pati A."/>
            <person name="Chen A."/>
            <person name="Palaniappan K."/>
            <person name="Mavromatis K."/>
            <person name="Liolios K."/>
            <person name="Brettin T."/>
            <person name="Fiebig A."/>
            <person name="Rohde M."/>
            <person name="Abt B."/>
            <person name="Goker M."/>
            <person name="Detter J.C."/>
            <person name="Woyke T."/>
            <person name="Bristow J."/>
            <person name="Eisen J.A."/>
            <person name="Markowitz V."/>
            <person name="Hugenholtz P."/>
            <person name="Kyrpides N.C."/>
            <person name="Klenk H.P."/>
            <person name="Lapidus A."/>
        </authorList>
    </citation>
    <scope>NUCLEOTIDE SEQUENCE [LARGE SCALE GENOMIC DNA]</scope>
    <source>
        <strain evidence="3">DSM 44963</strain>
    </source>
</reference>
<dbReference type="AlphaFoldDB" id="D6U6V4"/>
<gene>
    <name evidence="2" type="ORF">Krac_1331</name>
</gene>
<feature type="compositionally biased region" description="Polar residues" evidence="1">
    <location>
        <begin position="193"/>
        <end position="204"/>
    </location>
</feature>
<feature type="region of interest" description="Disordered" evidence="1">
    <location>
        <begin position="115"/>
        <end position="171"/>
    </location>
</feature>
<organism evidence="2 3">
    <name type="scientific">Ktedonobacter racemifer DSM 44963</name>
    <dbReference type="NCBI Taxonomy" id="485913"/>
    <lineage>
        <taxon>Bacteria</taxon>
        <taxon>Bacillati</taxon>
        <taxon>Chloroflexota</taxon>
        <taxon>Ktedonobacteria</taxon>
        <taxon>Ktedonobacterales</taxon>
        <taxon>Ktedonobacteraceae</taxon>
        <taxon>Ktedonobacter</taxon>
    </lineage>
</organism>
<feature type="region of interest" description="Disordered" evidence="1">
    <location>
        <begin position="1"/>
        <end position="22"/>
    </location>
</feature>
<name>D6U6V4_KTERA</name>
<feature type="region of interest" description="Disordered" evidence="1">
    <location>
        <begin position="193"/>
        <end position="215"/>
    </location>
</feature>
<evidence type="ECO:0000256" key="1">
    <source>
        <dbReference type="SAM" id="MobiDB-lite"/>
    </source>
</evidence>
<protein>
    <submittedName>
        <fullName evidence="2">Uncharacterized protein</fullName>
    </submittedName>
</protein>
<comment type="caution">
    <text evidence="2">The sequence shown here is derived from an EMBL/GenBank/DDBJ whole genome shotgun (WGS) entry which is preliminary data.</text>
</comment>